<sequence>MDKLKGNGMRNRLLVQALFVMAFGTGAIQTAVARGDMQDGAVPGTPFARKTIQDDSGRSITYYISRPRAGTAPILLMVQGSGCARVLNKQAGAAYSTIFNLVPFASDGRFTVVAVEKPFSGEETTDSSGTATACSRQFNEDFTAEGWLKALQAGLADARRSPWADQQRTLVLGMSEGAVMATMLAASDKRVTDVIAISGSGTTQLYDFFAQAYRTCFDVSRCLAALESTARDISADPHSSTRFAWGHPHKRWTSFFRVDPGEQLLRSRARIYLALGTSDSAVPALSQEVAVAKLLGAGRDLTVKRVADGDHSLRPGGASTLDTLDAVQRTALDWFVQAK</sequence>
<dbReference type="Proteomes" id="UP000809349">
    <property type="component" value="Unassembled WGS sequence"/>
</dbReference>
<proteinExistence type="predicted"/>
<organism evidence="1 2">
    <name type="scientific">Massilia soli</name>
    <dbReference type="NCBI Taxonomy" id="2792854"/>
    <lineage>
        <taxon>Bacteria</taxon>
        <taxon>Pseudomonadati</taxon>
        <taxon>Pseudomonadota</taxon>
        <taxon>Betaproteobacteria</taxon>
        <taxon>Burkholderiales</taxon>
        <taxon>Oxalobacteraceae</taxon>
        <taxon>Telluria group</taxon>
        <taxon>Massilia</taxon>
    </lineage>
</organism>
<dbReference type="InterPro" id="IPR029058">
    <property type="entry name" value="AB_hydrolase_fold"/>
</dbReference>
<evidence type="ECO:0000313" key="2">
    <source>
        <dbReference type="Proteomes" id="UP000809349"/>
    </source>
</evidence>
<dbReference type="RefSeq" id="WP_223469814.1">
    <property type="nucleotide sequence ID" value="NZ_JAFBIL020000008.1"/>
</dbReference>
<accession>A0ABS7STU0</accession>
<evidence type="ECO:0000313" key="1">
    <source>
        <dbReference type="EMBL" id="MBZ2209342.1"/>
    </source>
</evidence>
<protein>
    <recommendedName>
        <fullName evidence="3">Peptidase S9 prolyl oligopeptidase catalytic domain-containing protein</fullName>
    </recommendedName>
</protein>
<gene>
    <name evidence="1" type="ORF">I4X03_018895</name>
</gene>
<reference evidence="1 2" key="1">
    <citation type="submission" date="2021-08" db="EMBL/GenBank/DDBJ databases">
        <title>Massilia sp. R798.</title>
        <authorList>
            <person name="Baek J.H."/>
            <person name="Jung H.S."/>
            <person name="Kim K.R."/>
            <person name="Jeon C.O."/>
        </authorList>
    </citation>
    <scope>NUCLEOTIDE SEQUENCE [LARGE SCALE GENOMIC DNA]</scope>
    <source>
        <strain evidence="1 2">R798</strain>
    </source>
</reference>
<dbReference type="Gene3D" id="3.40.50.1820">
    <property type="entry name" value="alpha/beta hydrolase"/>
    <property type="match status" value="1"/>
</dbReference>
<dbReference type="EMBL" id="JAFBIL020000008">
    <property type="protein sequence ID" value="MBZ2209342.1"/>
    <property type="molecule type" value="Genomic_DNA"/>
</dbReference>
<dbReference type="SUPFAM" id="SSF53474">
    <property type="entry name" value="alpha/beta-Hydrolases"/>
    <property type="match status" value="1"/>
</dbReference>
<evidence type="ECO:0008006" key="3">
    <source>
        <dbReference type="Google" id="ProtNLM"/>
    </source>
</evidence>
<comment type="caution">
    <text evidence="1">The sequence shown here is derived from an EMBL/GenBank/DDBJ whole genome shotgun (WGS) entry which is preliminary data.</text>
</comment>
<keyword evidence="2" id="KW-1185">Reference proteome</keyword>
<name>A0ABS7STU0_9BURK</name>